<keyword evidence="3" id="KW-1185">Reference proteome</keyword>
<evidence type="ECO:0000256" key="1">
    <source>
        <dbReference type="SAM" id="MobiDB-lite"/>
    </source>
</evidence>
<dbReference type="EMBL" id="HG994591">
    <property type="protein sequence ID" value="CAF2819432.1"/>
    <property type="molecule type" value="Genomic_DNA"/>
</dbReference>
<gene>
    <name evidence="2" type="ORF">LSAA_3710</name>
</gene>
<evidence type="ECO:0000313" key="3">
    <source>
        <dbReference type="Proteomes" id="UP000675881"/>
    </source>
</evidence>
<proteinExistence type="predicted"/>
<protein>
    <submittedName>
        <fullName evidence="2">(salmon louse) hypothetical protein</fullName>
    </submittedName>
</protein>
<accession>A0A7R8CGW9</accession>
<reference evidence="2" key="1">
    <citation type="submission" date="2021-02" db="EMBL/GenBank/DDBJ databases">
        <authorList>
            <person name="Bekaert M."/>
        </authorList>
    </citation>
    <scope>NUCLEOTIDE SEQUENCE</scope>
    <source>
        <strain evidence="2">IoA-00</strain>
    </source>
</reference>
<feature type="region of interest" description="Disordered" evidence="1">
    <location>
        <begin position="86"/>
        <end position="124"/>
    </location>
</feature>
<feature type="compositionally biased region" description="Basic residues" evidence="1">
    <location>
        <begin position="114"/>
        <end position="124"/>
    </location>
</feature>
<name>A0A7R8CGW9_LEPSM</name>
<evidence type="ECO:0000313" key="2">
    <source>
        <dbReference type="EMBL" id="CAF2819432.1"/>
    </source>
</evidence>
<dbReference type="AlphaFoldDB" id="A0A7R8CGW9"/>
<dbReference type="Proteomes" id="UP000675881">
    <property type="component" value="Chromosome 12"/>
</dbReference>
<sequence>MSKLSVRKIKLEDMLAIAREEFVAITMLLTYGKYIQDALKPMVYPHNTEQTHLLSEVNTSRTLTKNKEAITVTSESVLIPPQRLEDTEEFSTGFTEELSKKYSANSGSLEGSGRRRHHPGFLNH</sequence>
<organism evidence="2 3">
    <name type="scientific">Lepeophtheirus salmonis</name>
    <name type="common">Salmon louse</name>
    <name type="synonym">Caligus salmonis</name>
    <dbReference type="NCBI Taxonomy" id="72036"/>
    <lineage>
        <taxon>Eukaryota</taxon>
        <taxon>Metazoa</taxon>
        <taxon>Ecdysozoa</taxon>
        <taxon>Arthropoda</taxon>
        <taxon>Crustacea</taxon>
        <taxon>Multicrustacea</taxon>
        <taxon>Hexanauplia</taxon>
        <taxon>Copepoda</taxon>
        <taxon>Siphonostomatoida</taxon>
        <taxon>Caligidae</taxon>
        <taxon>Lepeophtheirus</taxon>
    </lineage>
</organism>